<keyword evidence="2" id="KW-1185">Reference proteome</keyword>
<dbReference type="RefSeq" id="WP_092739470.1">
    <property type="nucleotide sequence ID" value="NZ_FNOV01000005.1"/>
</dbReference>
<dbReference type="OrthoDB" id="877274at2"/>
<proteinExistence type="predicted"/>
<dbReference type="Proteomes" id="UP000199249">
    <property type="component" value="Unassembled WGS sequence"/>
</dbReference>
<dbReference type="EMBL" id="FNOV01000005">
    <property type="protein sequence ID" value="SDY10447.1"/>
    <property type="molecule type" value="Genomic_DNA"/>
</dbReference>
<dbReference type="STRING" id="651662.SAMN04488069_105296"/>
<gene>
    <name evidence="1" type="ORF">SAMN04488069_105296</name>
</gene>
<name>A0A1H3H4X2_9BACT</name>
<organism evidence="1 2">
    <name type="scientific">Hymenobacter psychrophilus</name>
    <dbReference type="NCBI Taxonomy" id="651662"/>
    <lineage>
        <taxon>Bacteria</taxon>
        <taxon>Pseudomonadati</taxon>
        <taxon>Bacteroidota</taxon>
        <taxon>Cytophagia</taxon>
        <taxon>Cytophagales</taxon>
        <taxon>Hymenobacteraceae</taxon>
        <taxon>Hymenobacter</taxon>
    </lineage>
</organism>
<accession>A0A1H3H4X2</accession>
<evidence type="ECO:0000313" key="2">
    <source>
        <dbReference type="Proteomes" id="UP000199249"/>
    </source>
</evidence>
<dbReference type="AlphaFoldDB" id="A0A1H3H4X2"/>
<reference evidence="2" key="1">
    <citation type="submission" date="2016-10" db="EMBL/GenBank/DDBJ databases">
        <authorList>
            <person name="Varghese N."/>
            <person name="Submissions S."/>
        </authorList>
    </citation>
    <scope>NUCLEOTIDE SEQUENCE [LARGE SCALE GENOMIC DNA]</scope>
    <source>
        <strain evidence="2">CGMCC 1.8975</strain>
    </source>
</reference>
<protein>
    <submittedName>
        <fullName evidence="1">Uncharacterized protein</fullName>
    </submittedName>
</protein>
<evidence type="ECO:0000313" key="1">
    <source>
        <dbReference type="EMBL" id="SDY10447.1"/>
    </source>
</evidence>
<sequence>MQLYSYWARATATTPNTDGTPSSLIAYAGSNSSPADAHTQAEQLANERAARLLLGQPVVSYTDDYPAGGVPLREHIVRRLPDSGGGQLAAITRNHYGSLVLNTACFMVLDVDAIDLHPLVPGLKWQDFVDLFRSLFRPAPPSPPPLSPQQLLEMRMAAWLQLYPEWNFRLYRTRMGFRLLVTHALLAPDSAAAQEVFAAMRTDATYVRLCRQQQCYRARLTPKPWRIGWHRPPHPFPSDTPAQEQQQQVWQQEYDARRKDFSVCELLGEYGSGSVLPALQPLIQLHDEACLGGRKLA</sequence>